<feature type="region of interest" description="Disordered" evidence="2">
    <location>
        <begin position="1"/>
        <end position="20"/>
    </location>
</feature>
<keyword evidence="3" id="KW-1133">Transmembrane helix</keyword>
<dbReference type="Gene3D" id="3.40.630.190">
    <property type="entry name" value="LCP protein"/>
    <property type="match status" value="1"/>
</dbReference>
<evidence type="ECO:0000256" key="1">
    <source>
        <dbReference type="ARBA" id="ARBA00006068"/>
    </source>
</evidence>
<dbReference type="EMBL" id="LT629757">
    <property type="protein sequence ID" value="SDS42442.1"/>
    <property type="molecule type" value="Genomic_DNA"/>
</dbReference>
<dbReference type="InterPro" id="IPR050922">
    <property type="entry name" value="LytR/CpsA/Psr_CW_biosynth"/>
</dbReference>
<organism evidence="5 6">
    <name type="scientific">Nocardioides scoriae</name>
    <dbReference type="NCBI Taxonomy" id="642780"/>
    <lineage>
        <taxon>Bacteria</taxon>
        <taxon>Bacillati</taxon>
        <taxon>Actinomycetota</taxon>
        <taxon>Actinomycetes</taxon>
        <taxon>Propionibacteriales</taxon>
        <taxon>Nocardioidaceae</taxon>
        <taxon>Nocardioides</taxon>
    </lineage>
</organism>
<dbReference type="InterPro" id="IPR004474">
    <property type="entry name" value="LytR_CpsA_psr"/>
</dbReference>
<feature type="transmembrane region" description="Helical" evidence="3">
    <location>
        <begin position="26"/>
        <end position="49"/>
    </location>
</feature>
<evidence type="ECO:0000313" key="5">
    <source>
        <dbReference type="EMBL" id="SDS42442.1"/>
    </source>
</evidence>
<evidence type="ECO:0000256" key="3">
    <source>
        <dbReference type="SAM" id="Phobius"/>
    </source>
</evidence>
<dbReference type="NCBIfam" id="TIGR00350">
    <property type="entry name" value="lytR_cpsA_psr"/>
    <property type="match status" value="1"/>
</dbReference>
<dbReference type="PANTHER" id="PTHR33392">
    <property type="entry name" value="POLYISOPRENYL-TEICHOIC ACID--PEPTIDOGLYCAN TEICHOIC ACID TRANSFERASE TAGU"/>
    <property type="match status" value="1"/>
</dbReference>
<sequence length="411" mass="43639">MNSGGTPVSDVETVRPEKGRSRRRRILTRVAIGFLVLALVVVGFLVFTYNKLENNINAIAPDLGDNRPAQVEVEGPEEPLNVLVMGSDDRSGTDIGGETPGLSDTTMLLHLSADRRRAYGVSLPRDLMVQRPACPGKNGKTIPAGLTQFNEAYADGGPACTVRTVEAITKVRIDHFVVINFAGFKDMVNAVDGVKVCVPNEVNDTIGNIYLPAGTYKVNGNQALDYVRVRHGLGLENGDIGRMKRQQAFIAAMVAKVVSRGTLANPLRLYRFLDAATSSLTTDRGFAKLRELVSLGTSLQDIGLDNIAFVTVPNEEYQPDPNRLQLAPEATGLWRKIRFDKALGSYGADALVPGRKPGELPTDGASGSPSASPSGSASASPSPTTTPDQAAARAAAEAARKQAAEDAGLCA</sequence>
<dbReference type="STRING" id="642780.SAMN04488570_1850"/>
<evidence type="ECO:0000313" key="6">
    <source>
        <dbReference type="Proteomes" id="UP000198859"/>
    </source>
</evidence>
<comment type="similarity">
    <text evidence="1">Belongs to the LytR/CpsA/Psr (LCP) family.</text>
</comment>
<dbReference type="PANTHER" id="PTHR33392:SF6">
    <property type="entry name" value="POLYISOPRENYL-TEICHOIC ACID--PEPTIDOGLYCAN TEICHOIC ACID TRANSFERASE TAGU"/>
    <property type="match status" value="1"/>
</dbReference>
<evidence type="ECO:0000256" key="2">
    <source>
        <dbReference type="SAM" id="MobiDB-lite"/>
    </source>
</evidence>
<name>A0A1H1S372_9ACTN</name>
<accession>A0A1H1S372</accession>
<reference evidence="6" key="1">
    <citation type="submission" date="2016-10" db="EMBL/GenBank/DDBJ databases">
        <authorList>
            <person name="Varghese N."/>
            <person name="Submissions S."/>
        </authorList>
    </citation>
    <scope>NUCLEOTIDE SEQUENCE [LARGE SCALE GENOMIC DNA]</scope>
    <source>
        <strain evidence="6">DSM 22127</strain>
    </source>
</reference>
<dbReference type="Proteomes" id="UP000198859">
    <property type="component" value="Chromosome I"/>
</dbReference>
<protein>
    <submittedName>
        <fullName evidence="5">Cell envelope-related function transcriptional attenuator common domain-containing protein</fullName>
    </submittedName>
</protein>
<dbReference type="AlphaFoldDB" id="A0A1H1S372"/>
<keyword evidence="3" id="KW-0812">Transmembrane</keyword>
<feature type="domain" description="Cell envelope-related transcriptional attenuator" evidence="4">
    <location>
        <begin position="103"/>
        <end position="257"/>
    </location>
</feature>
<feature type="compositionally biased region" description="Low complexity" evidence="2">
    <location>
        <begin position="361"/>
        <end position="397"/>
    </location>
</feature>
<keyword evidence="3" id="KW-0472">Membrane</keyword>
<evidence type="ECO:0000259" key="4">
    <source>
        <dbReference type="Pfam" id="PF03816"/>
    </source>
</evidence>
<proteinExistence type="inferred from homology"/>
<keyword evidence="6" id="KW-1185">Reference proteome</keyword>
<feature type="region of interest" description="Disordered" evidence="2">
    <location>
        <begin position="350"/>
        <end position="411"/>
    </location>
</feature>
<dbReference type="Pfam" id="PF03816">
    <property type="entry name" value="LytR_cpsA_psr"/>
    <property type="match status" value="1"/>
</dbReference>
<gene>
    <name evidence="5" type="ORF">SAMN04488570_1850</name>
</gene>